<accession>A0ABN0VYR0</accession>
<evidence type="ECO:0000313" key="2">
    <source>
        <dbReference type="Proteomes" id="UP001501822"/>
    </source>
</evidence>
<reference evidence="1 2" key="1">
    <citation type="journal article" date="2019" name="Int. J. Syst. Evol. Microbiol.">
        <title>The Global Catalogue of Microorganisms (GCM) 10K type strain sequencing project: providing services to taxonomists for standard genome sequencing and annotation.</title>
        <authorList>
            <consortium name="The Broad Institute Genomics Platform"/>
            <consortium name="The Broad Institute Genome Sequencing Center for Infectious Disease"/>
            <person name="Wu L."/>
            <person name="Ma J."/>
        </authorList>
    </citation>
    <scope>NUCLEOTIDE SEQUENCE [LARGE SCALE GENOMIC DNA]</scope>
    <source>
        <strain evidence="1 2">JCM 3146</strain>
    </source>
</reference>
<name>A0ABN0VYR0_9ACTN</name>
<evidence type="ECO:0000313" key="1">
    <source>
        <dbReference type="EMBL" id="GAA0320673.1"/>
    </source>
</evidence>
<organism evidence="1 2">
    <name type="scientific">Actinoallomurus spadix</name>
    <dbReference type="NCBI Taxonomy" id="79912"/>
    <lineage>
        <taxon>Bacteria</taxon>
        <taxon>Bacillati</taxon>
        <taxon>Actinomycetota</taxon>
        <taxon>Actinomycetes</taxon>
        <taxon>Streptosporangiales</taxon>
        <taxon>Thermomonosporaceae</taxon>
        <taxon>Actinoallomurus</taxon>
    </lineage>
</organism>
<comment type="caution">
    <text evidence="1">The sequence shown here is derived from an EMBL/GenBank/DDBJ whole genome shotgun (WGS) entry which is preliminary data.</text>
</comment>
<proteinExistence type="predicted"/>
<gene>
    <name evidence="1" type="ORF">GCM10010151_07960</name>
</gene>
<dbReference type="Proteomes" id="UP001501822">
    <property type="component" value="Unassembled WGS sequence"/>
</dbReference>
<protein>
    <submittedName>
        <fullName evidence="1">Uncharacterized protein</fullName>
    </submittedName>
</protein>
<dbReference type="EMBL" id="BAAABM010000007">
    <property type="protein sequence ID" value="GAA0320673.1"/>
    <property type="molecule type" value="Genomic_DNA"/>
</dbReference>
<sequence>MGVELRELKPWHVAFPSSPFTDLYEHAEVVVRLVTSRLEEIPYLVNRKYVEPGKKMDVIGVVVPSAKNDWGP</sequence>
<keyword evidence="2" id="KW-1185">Reference proteome</keyword>